<reference evidence="10" key="1">
    <citation type="submission" date="2016-03" db="EMBL/GenBank/DDBJ databases">
        <authorList>
            <person name="Devillers H."/>
        </authorList>
    </citation>
    <scope>NUCLEOTIDE SEQUENCE [LARGE SCALE GENOMIC DNA]</scope>
</reference>
<keyword evidence="6" id="KW-0443">Lipid metabolism</keyword>
<dbReference type="Proteomes" id="UP000190274">
    <property type="component" value="Chromosome B"/>
</dbReference>
<evidence type="ECO:0000256" key="2">
    <source>
        <dbReference type="ARBA" id="ARBA00022692"/>
    </source>
</evidence>
<comment type="subcellular location">
    <subcellularLocation>
        <location evidence="1">Endoplasmic reticulum membrane</location>
        <topology evidence="1">Multi-pass membrane protein</topology>
    </subcellularLocation>
</comment>
<evidence type="ECO:0000313" key="10">
    <source>
        <dbReference type="Proteomes" id="UP000190274"/>
    </source>
</evidence>
<organism evidence="9 10">
    <name type="scientific">Lachancea dasiensis</name>
    <dbReference type="NCBI Taxonomy" id="1072105"/>
    <lineage>
        <taxon>Eukaryota</taxon>
        <taxon>Fungi</taxon>
        <taxon>Dikarya</taxon>
        <taxon>Ascomycota</taxon>
        <taxon>Saccharomycotina</taxon>
        <taxon>Saccharomycetes</taxon>
        <taxon>Saccharomycetales</taxon>
        <taxon>Saccharomycetaceae</taxon>
        <taxon>Lachancea</taxon>
    </lineage>
</organism>
<sequence length="251" mass="28910">MNKFVQRGLFLHIYPCILVVGMVVNMIVDRSQLDHQRETYYLLSSKNWANQIFAYRGNLIWTALYIFLACFQLYIRLSRADSLPVDVRSAQERHLAKTVKPYIVKLGLKNLILMVIFLFIDRVFVWTGGSCSTSDTKSAETCRRQHGQWAHGFDISGHFCFLTTVSLLLWLELRAAYRYMAVNEISSTRIWACIQAGVGAVVLVWAFLLCVTAIYYHTFAEKLLGLLVGYICPAILYWVIPCHQKLNSVFY</sequence>
<feature type="transmembrane region" description="Helical" evidence="8">
    <location>
        <begin position="9"/>
        <end position="28"/>
    </location>
</feature>
<keyword evidence="5 8" id="KW-1133">Transmembrane helix</keyword>
<dbReference type="GO" id="GO:0140042">
    <property type="term" value="P:lipid droplet formation"/>
    <property type="evidence" value="ECO:0007669"/>
    <property type="project" value="EnsemblFungi"/>
</dbReference>
<dbReference type="InterPro" id="IPR019388">
    <property type="entry name" value="FIT"/>
</dbReference>
<dbReference type="OrthoDB" id="5579088at2759"/>
<evidence type="ECO:0000313" key="9">
    <source>
        <dbReference type="EMBL" id="SCU79662.1"/>
    </source>
</evidence>
<feature type="transmembrane region" description="Helical" evidence="8">
    <location>
        <begin position="48"/>
        <end position="75"/>
    </location>
</feature>
<feature type="transmembrane region" description="Helical" evidence="8">
    <location>
        <begin position="192"/>
        <end position="217"/>
    </location>
</feature>
<evidence type="ECO:0000256" key="8">
    <source>
        <dbReference type="SAM" id="Phobius"/>
    </source>
</evidence>
<evidence type="ECO:0000256" key="5">
    <source>
        <dbReference type="ARBA" id="ARBA00022989"/>
    </source>
</evidence>
<dbReference type="PANTHER" id="PTHR23129:SF0">
    <property type="entry name" value="ACYL-COENZYME A DIPHOSPHATASE FITM2"/>
    <property type="match status" value="1"/>
</dbReference>
<keyword evidence="2 8" id="KW-0812">Transmembrane</keyword>
<dbReference type="EMBL" id="LT598456">
    <property type="protein sequence ID" value="SCU79662.1"/>
    <property type="molecule type" value="Genomic_DNA"/>
</dbReference>
<evidence type="ECO:0000256" key="7">
    <source>
        <dbReference type="ARBA" id="ARBA00023136"/>
    </source>
</evidence>
<accession>A0A1G4IS60</accession>
<dbReference type="Pfam" id="PF10261">
    <property type="entry name" value="FIT"/>
    <property type="match status" value="2"/>
</dbReference>
<dbReference type="AlphaFoldDB" id="A0A1G4IS60"/>
<dbReference type="GO" id="GO:0005789">
    <property type="term" value="C:endoplasmic reticulum membrane"/>
    <property type="evidence" value="ECO:0007669"/>
    <property type="project" value="UniProtKB-SubCell"/>
</dbReference>
<proteinExistence type="predicted"/>
<feature type="transmembrane region" description="Helical" evidence="8">
    <location>
        <begin position="110"/>
        <end position="129"/>
    </location>
</feature>
<evidence type="ECO:0000256" key="6">
    <source>
        <dbReference type="ARBA" id="ARBA00023098"/>
    </source>
</evidence>
<dbReference type="GO" id="GO:0010945">
    <property type="term" value="F:coenzyme A diphosphatase activity"/>
    <property type="evidence" value="ECO:0007669"/>
    <property type="project" value="InterPro"/>
</dbReference>
<evidence type="ECO:0000256" key="4">
    <source>
        <dbReference type="ARBA" id="ARBA00022824"/>
    </source>
</evidence>
<name>A0A1G4IS60_9SACH</name>
<feature type="transmembrane region" description="Helical" evidence="8">
    <location>
        <begin position="223"/>
        <end position="240"/>
    </location>
</feature>
<protein>
    <submittedName>
        <fullName evidence="9">LADA_0B02322g1_1</fullName>
    </submittedName>
</protein>
<dbReference type="STRING" id="1266660.A0A1G4IS60"/>
<dbReference type="PANTHER" id="PTHR23129">
    <property type="entry name" value="ACYL-COENZYME A DIPHOSPHATASE FITM2"/>
    <property type="match status" value="1"/>
</dbReference>
<keyword evidence="10" id="KW-1185">Reference proteome</keyword>
<gene>
    <name evidence="9" type="ORF">LADA_0B02322G</name>
</gene>
<keyword evidence="4" id="KW-0256">Endoplasmic reticulum</keyword>
<dbReference type="GO" id="GO:0005788">
    <property type="term" value="C:endoplasmic reticulum lumen"/>
    <property type="evidence" value="ECO:0007669"/>
    <property type="project" value="EnsemblFungi"/>
</dbReference>
<keyword evidence="3" id="KW-0378">Hydrolase</keyword>
<feature type="transmembrane region" description="Helical" evidence="8">
    <location>
        <begin position="149"/>
        <end position="171"/>
    </location>
</feature>
<keyword evidence="7 8" id="KW-0472">Membrane</keyword>
<evidence type="ECO:0000256" key="3">
    <source>
        <dbReference type="ARBA" id="ARBA00022801"/>
    </source>
</evidence>
<dbReference type="GO" id="GO:0008654">
    <property type="term" value="P:phospholipid biosynthetic process"/>
    <property type="evidence" value="ECO:0007669"/>
    <property type="project" value="EnsemblFungi"/>
</dbReference>
<evidence type="ECO:0000256" key="1">
    <source>
        <dbReference type="ARBA" id="ARBA00004477"/>
    </source>
</evidence>